<keyword evidence="6 7" id="KW-0472">Membrane</keyword>
<dbReference type="PATRIC" id="fig|1423786.4.peg.1932"/>
<reference evidence="9 10" key="1">
    <citation type="journal article" date="2015" name="Genome Announc.">
        <title>Expanding the biotechnology potential of lactobacilli through comparative genomics of 213 strains and associated genera.</title>
        <authorList>
            <person name="Sun Z."/>
            <person name="Harris H.M."/>
            <person name="McCann A."/>
            <person name="Guo C."/>
            <person name="Argimon S."/>
            <person name="Zhang W."/>
            <person name="Yang X."/>
            <person name="Jeffery I.B."/>
            <person name="Cooney J.C."/>
            <person name="Kagawa T.F."/>
            <person name="Liu W."/>
            <person name="Song Y."/>
            <person name="Salvetti E."/>
            <person name="Wrobel A."/>
            <person name="Rasinkangas P."/>
            <person name="Parkhill J."/>
            <person name="Rea M.C."/>
            <person name="O'Sullivan O."/>
            <person name="Ritari J."/>
            <person name="Douillard F.P."/>
            <person name="Paul Ross R."/>
            <person name="Yang R."/>
            <person name="Briner A.E."/>
            <person name="Felis G.E."/>
            <person name="de Vos W.M."/>
            <person name="Barrangou R."/>
            <person name="Klaenhammer T.R."/>
            <person name="Caufield P.W."/>
            <person name="Cui Y."/>
            <person name="Zhang H."/>
            <person name="O'Toole P.W."/>
        </authorList>
    </citation>
    <scope>NUCLEOTIDE SEQUENCE [LARGE SCALE GENOMIC DNA]</scope>
    <source>
        <strain evidence="9 10">DSM 18390</strain>
    </source>
</reference>
<gene>
    <name evidence="9" type="ORF">FD47_GL001827</name>
</gene>
<feature type="transmembrane region" description="Helical" evidence="7">
    <location>
        <begin position="108"/>
        <end position="128"/>
    </location>
</feature>
<dbReference type="GO" id="GO:0022857">
    <property type="term" value="F:transmembrane transporter activity"/>
    <property type="evidence" value="ECO:0007669"/>
    <property type="project" value="InterPro"/>
</dbReference>
<sequence>MNKQSSSHQWIALTAMGLGVFMGLLDVTVVNVALPTMVRDFQTTFTDLQWVLNAYTLVYAVTLLIMSKLGDMYGRKKIFLGSLILFVVASAINGMAPSLLILDISRGIQAIGGAGMMSLSMALVASNFAGKRRGLALGILGSVIGVSSASGPLIGGYLVEHFGWPAIFYVNVPFGILAVILTVIYVNETPSYGKNHKVDLIGMGLSAVGLFAIIYGLIVKESHPHWTWLDPRVSGLIAGGIVIMIVFVFAELKADDPMMDVTFFKRPHFLGTISVAFALGCGIYAYNTFLTALMQNYIGYSAVQTGVRQLTISGWSLVLGPVAGILSARYSKKWMIVGSLIIAGLGFFSMANAVTPTVTFAGLWPGMVLMGIANGMVNPLLNTAGMEGALPNEMGMVSGLLNVFRQFGTTVGVVGLGLIQDAQYENHLNAHLPSISMPAKALSGIKDALINAGPFSGHGVAFSDKMQRMPFAHALQQIVIKAYDNGMIAVAISSAVVVLLGALGAAFLMRNQINSQDIELKQRH</sequence>
<keyword evidence="2" id="KW-0813">Transport</keyword>
<dbReference type="AlphaFoldDB" id="A0A0R1YR40"/>
<feature type="transmembrane region" description="Helical" evidence="7">
    <location>
        <begin position="166"/>
        <end position="186"/>
    </location>
</feature>
<feature type="transmembrane region" description="Helical" evidence="7">
    <location>
        <begin position="487"/>
        <end position="509"/>
    </location>
</feature>
<feature type="transmembrane region" description="Helical" evidence="7">
    <location>
        <begin position="78"/>
        <end position="102"/>
    </location>
</feature>
<accession>A0A0R1YR40</accession>
<feature type="transmembrane region" description="Helical" evidence="7">
    <location>
        <begin position="334"/>
        <end position="354"/>
    </location>
</feature>
<feature type="transmembrane region" description="Helical" evidence="7">
    <location>
        <begin position="269"/>
        <end position="286"/>
    </location>
</feature>
<feature type="transmembrane region" description="Helical" evidence="7">
    <location>
        <begin position="360"/>
        <end position="381"/>
    </location>
</feature>
<comment type="subcellular location">
    <subcellularLocation>
        <location evidence="1">Cell membrane</location>
        <topology evidence="1">Multi-pass membrane protein</topology>
    </subcellularLocation>
</comment>
<feature type="transmembrane region" description="Helical" evidence="7">
    <location>
        <begin position="306"/>
        <end position="327"/>
    </location>
</feature>
<keyword evidence="5 7" id="KW-1133">Transmembrane helix</keyword>
<keyword evidence="4 7" id="KW-0812">Transmembrane</keyword>
<dbReference type="PROSITE" id="PS50850">
    <property type="entry name" value="MFS"/>
    <property type="match status" value="1"/>
</dbReference>
<evidence type="ECO:0000256" key="1">
    <source>
        <dbReference type="ARBA" id="ARBA00004651"/>
    </source>
</evidence>
<dbReference type="InterPro" id="IPR004638">
    <property type="entry name" value="EmrB-like"/>
</dbReference>
<evidence type="ECO:0000256" key="5">
    <source>
        <dbReference type="ARBA" id="ARBA00022989"/>
    </source>
</evidence>
<feature type="transmembrane region" description="Helical" evidence="7">
    <location>
        <begin position="198"/>
        <end position="219"/>
    </location>
</feature>
<evidence type="ECO:0000256" key="4">
    <source>
        <dbReference type="ARBA" id="ARBA00022692"/>
    </source>
</evidence>
<dbReference type="InterPro" id="IPR011701">
    <property type="entry name" value="MFS"/>
</dbReference>
<feature type="transmembrane region" description="Helical" evidence="7">
    <location>
        <begin position="135"/>
        <end position="154"/>
    </location>
</feature>
<dbReference type="PANTHER" id="PTHR42718:SF46">
    <property type="entry name" value="BLR6921 PROTEIN"/>
    <property type="match status" value="1"/>
</dbReference>
<evidence type="ECO:0000256" key="6">
    <source>
        <dbReference type="ARBA" id="ARBA00023136"/>
    </source>
</evidence>
<name>A0A0R1YR40_9LACO</name>
<protein>
    <submittedName>
        <fullName evidence="9">Drug resistance MFS transporter, drug H+ antiporter-2 family</fullName>
    </submittedName>
</protein>
<dbReference type="SUPFAM" id="SSF103473">
    <property type="entry name" value="MFS general substrate transporter"/>
    <property type="match status" value="1"/>
</dbReference>
<comment type="caution">
    <text evidence="9">The sequence shown here is derived from an EMBL/GenBank/DDBJ whole genome shotgun (WGS) entry which is preliminary data.</text>
</comment>
<dbReference type="InterPro" id="IPR020846">
    <property type="entry name" value="MFS_dom"/>
</dbReference>
<feature type="transmembrane region" description="Helical" evidence="7">
    <location>
        <begin position="48"/>
        <end position="66"/>
    </location>
</feature>
<dbReference type="NCBIfam" id="TIGR00711">
    <property type="entry name" value="efflux_EmrB"/>
    <property type="match status" value="1"/>
</dbReference>
<evidence type="ECO:0000256" key="3">
    <source>
        <dbReference type="ARBA" id="ARBA00022475"/>
    </source>
</evidence>
<dbReference type="PANTHER" id="PTHR42718">
    <property type="entry name" value="MAJOR FACILITATOR SUPERFAMILY MULTIDRUG TRANSPORTER MFSC"/>
    <property type="match status" value="1"/>
</dbReference>
<dbReference type="EMBL" id="AZFZ01000040">
    <property type="protein sequence ID" value="KRM42459.1"/>
    <property type="molecule type" value="Genomic_DNA"/>
</dbReference>
<dbReference type="CDD" id="cd17321">
    <property type="entry name" value="MFS_MMR_MDR_like"/>
    <property type="match status" value="1"/>
</dbReference>
<dbReference type="PRINTS" id="PR01036">
    <property type="entry name" value="TCRTETB"/>
</dbReference>
<dbReference type="Gene3D" id="1.20.1250.20">
    <property type="entry name" value="MFS general substrate transporter like domains"/>
    <property type="match status" value="1"/>
</dbReference>
<evidence type="ECO:0000256" key="7">
    <source>
        <dbReference type="SAM" id="Phobius"/>
    </source>
</evidence>
<proteinExistence type="predicted"/>
<evidence type="ECO:0000259" key="8">
    <source>
        <dbReference type="PROSITE" id="PS50850"/>
    </source>
</evidence>
<dbReference type="Pfam" id="PF07690">
    <property type="entry name" value="MFS_1"/>
    <property type="match status" value="1"/>
</dbReference>
<dbReference type="GO" id="GO:0005886">
    <property type="term" value="C:plasma membrane"/>
    <property type="evidence" value="ECO:0007669"/>
    <property type="project" value="UniProtKB-SubCell"/>
</dbReference>
<dbReference type="InterPro" id="IPR036259">
    <property type="entry name" value="MFS_trans_sf"/>
</dbReference>
<keyword evidence="3" id="KW-1003">Cell membrane</keyword>
<evidence type="ECO:0000256" key="2">
    <source>
        <dbReference type="ARBA" id="ARBA00022448"/>
    </source>
</evidence>
<feature type="transmembrane region" description="Helical" evidence="7">
    <location>
        <begin position="231"/>
        <end position="249"/>
    </location>
</feature>
<organism evidence="9 10">
    <name type="scientific">Lentilactobacillus parafarraginis DSM 18390 = JCM 14109</name>
    <dbReference type="NCBI Taxonomy" id="1423786"/>
    <lineage>
        <taxon>Bacteria</taxon>
        <taxon>Bacillati</taxon>
        <taxon>Bacillota</taxon>
        <taxon>Bacilli</taxon>
        <taxon>Lactobacillales</taxon>
        <taxon>Lactobacillaceae</taxon>
        <taxon>Lentilactobacillus</taxon>
    </lineage>
</organism>
<feature type="transmembrane region" description="Helical" evidence="7">
    <location>
        <begin position="12"/>
        <end position="36"/>
    </location>
</feature>
<evidence type="ECO:0000313" key="9">
    <source>
        <dbReference type="EMBL" id="KRM42459.1"/>
    </source>
</evidence>
<evidence type="ECO:0000313" key="10">
    <source>
        <dbReference type="Proteomes" id="UP000051010"/>
    </source>
</evidence>
<dbReference type="Proteomes" id="UP000051010">
    <property type="component" value="Unassembled WGS sequence"/>
</dbReference>
<dbReference type="Gene3D" id="1.20.1720.10">
    <property type="entry name" value="Multidrug resistance protein D"/>
    <property type="match status" value="1"/>
</dbReference>
<feature type="domain" description="Major facilitator superfamily (MFS) profile" evidence="8">
    <location>
        <begin position="12"/>
        <end position="513"/>
    </location>
</feature>